<sequence>MPAIRHLSALWSAVSSALRVPANAVFGVLAVALVALVVSPRPAAAHPHVFVEAREEMVFDSHGNITAIRHVWRFDDSFSAFATQGLDKNGDGILSTEELAPLAKVNVDSLGEYRYFTFLSIGNGKPVKFAAPTEYWLDGTNGILTLFYTLPLREPIDPAGKTIRLDVYDPEYFVDFTLTDKDPFALVPARAGAGTPAGVVPKGCTTSVKRPDQLDPMTATTLSLIPADQRELPPNLRAVTEQLANIMTVKCPEKPAVVAPVAAASDPAPRSVGASPFGVGLMESGGPPIGFLAVIAAWQQSFYHQLTAAVRAMKTDGTAIWVLMAVSVAYGIFHAAGPGHGKAVISAYLVSNRGTARKAIVLSFLSALVQSTVAILIVTIGAVILRVTSFGMTAAAEWVEIASYAAVTLLGVTLVWRKIVRPLAASSIGRLRRPRPATLGFGAARFAPLAAAGPTGGLKFQSAAPAPRAAGSALSGPSGSMKLRLHGDALPEDHVHGADCGCGGVVNPADLAPGWRSAAGAVLSAGLRPCTGALIVLVFTLAQGVYSAGVAATYAMGVGTGATVSALALLAVGARGLAMRIAAFDSRAGLVLNRAVEAGGALVVLAFGAILLSASLLPHLA</sequence>
<feature type="transmembrane region" description="Helical" evidence="13">
    <location>
        <begin position="525"/>
        <end position="546"/>
    </location>
</feature>
<feature type="transmembrane region" description="Helical" evidence="13">
    <location>
        <begin position="359"/>
        <end position="386"/>
    </location>
</feature>
<dbReference type="InterPro" id="IPR018247">
    <property type="entry name" value="EF_Hand_1_Ca_BS"/>
</dbReference>
<evidence type="ECO:0000256" key="13">
    <source>
        <dbReference type="SAM" id="Phobius"/>
    </source>
</evidence>
<comment type="subcellular location">
    <subcellularLocation>
        <location evidence="2">Cell membrane</location>
        <topology evidence="2">Multi-pass membrane protein</topology>
    </subcellularLocation>
</comment>
<dbReference type="AlphaFoldDB" id="A0A6A7Y1T7"/>
<evidence type="ECO:0000313" key="15">
    <source>
        <dbReference type="Proteomes" id="UP000332515"/>
    </source>
</evidence>
<keyword evidence="6" id="KW-0533">Nickel</keyword>
<dbReference type="Pfam" id="PF06226">
    <property type="entry name" value="DUF1007"/>
    <property type="match status" value="1"/>
</dbReference>
<dbReference type="Proteomes" id="UP000332515">
    <property type="component" value="Unassembled WGS sequence"/>
</dbReference>
<keyword evidence="15" id="KW-1185">Reference proteome</keyword>
<evidence type="ECO:0000256" key="7">
    <source>
        <dbReference type="ARBA" id="ARBA00022692"/>
    </source>
</evidence>
<dbReference type="GO" id="GO:0005886">
    <property type="term" value="C:plasma membrane"/>
    <property type="evidence" value="ECO:0007669"/>
    <property type="project" value="UniProtKB-SubCell"/>
</dbReference>
<comment type="function">
    <text evidence="1">Efflux system for nickel and cobalt.</text>
</comment>
<dbReference type="GO" id="GO:0046583">
    <property type="term" value="F:monoatomic cation efflux transmembrane transporter activity"/>
    <property type="evidence" value="ECO:0007669"/>
    <property type="project" value="TreeGrafter"/>
</dbReference>
<feature type="transmembrane region" description="Helical" evidence="13">
    <location>
        <begin position="552"/>
        <end position="574"/>
    </location>
</feature>
<accession>A0A6A7Y1T7</accession>
<evidence type="ECO:0000256" key="3">
    <source>
        <dbReference type="ARBA" id="ARBA00022426"/>
    </source>
</evidence>
<keyword evidence="4" id="KW-0813">Transport</keyword>
<dbReference type="PANTHER" id="PTHR40659">
    <property type="entry name" value="NICKEL/COBALT EFFLUX SYSTEM RCNA"/>
    <property type="match status" value="1"/>
</dbReference>
<comment type="caution">
    <text evidence="14">The sequence shown here is derived from an EMBL/GenBank/DDBJ whole genome shotgun (WGS) entry which is preliminary data.</text>
</comment>
<dbReference type="GO" id="GO:0015099">
    <property type="term" value="F:nickel cation transmembrane transporter activity"/>
    <property type="evidence" value="ECO:0007669"/>
    <property type="project" value="InterPro"/>
</dbReference>
<evidence type="ECO:0000256" key="1">
    <source>
        <dbReference type="ARBA" id="ARBA00002510"/>
    </source>
</evidence>
<keyword evidence="9" id="KW-0406">Ion transport</keyword>
<evidence type="ECO:0000256" key="6">
    <source>
        <dbReference type="ARBA" id="ARBA00022596"/>
    </source>
</evidence>
<evidence type="ECO:0000256" key="11">
    <source>
        <dbReference type="ARBA" id="ARBA00023136"/>
    </source>
</evidence>
<keyword evidence="8 13" id="KW-1133">Transmembrane helix</keyword>
<evidence type="ECO:0000256" key="9">
    <source>
        <dbReference type="ARBA" id="ARBA00023065"/>
    </source>
</evidence>
<keyword evidence="11 13" id="KW-0472">Membrane</keyword>
<keyword evidence="5" id="KW-1003">Cell membrane</keyword>
<keyword evidence="12" id="KW-0170">Cobalt</keyword>
<keyword evidence="10" id="KW-0921">Nickel transport</keyword>
<dbReference type="GO" id="GO:0006824">
    <property type="term" value="P:cobalt ion transport"/>
    <property type="evidence" value="ECO:0007669"/>
    <property type="project" value="UniProtKB-KW"/>
</dbReference>
<evidence type="ECO:0000256" key="5">
    <source>
        <dbReference type="ARBA" id="ARBA00022475"/>
    </source>
</evidence>
<dbReference type="GO" id="GO:0010045">
    <property type="term" value="P:response to nickel cation"/>
    <property type="evidence" value="ECO:0007669"/>
    <property type="project" value="TreeGrafter"/>
</dbReference>
<protein>
    <submittedName>
        <fullName evidence="14">DUF1007 family protein</fullName>
    </submittedName>
</protein>
<evidence type="ECO:0000256" key="12">
    <source>
        <dbReference type="ARBA" id="ARBA00023285"/>
    </source>
</evidence>
<evidence type="ECO:0000313" key="14">
    <source>
        <dbReference type="EMBL" id="MQT12984.1"/>
    </source>
</evidence>
<dbReference type="RefSeq" id="WP_153480588.1">
    <property type="nucleotide sequence ID" value="NZ_VWNA01000001.1"/>
</dbReference>
<organism evidence="14 15">
    <name type="scientific">Segnochrobactrum spirostomi</name>
    <dbReference type="NCBI Taxonomy" id="2608987"/>
    <lineage>
        <taxon>Bacteria</taxon>
        <taxon>Pseudomonadati</taxon>
        <taxon>Pseudomonadota</taxon>
        <taxon>Alphaproteobacteria</taxon>
        <taxon>Hyphomicrobiales</taxon>
        <taxon>Segnochrobactraceae</taxon>
        <taxon>Segnochrobactrum</taxon>
    </lineage>
</organism>
<feature type="transmembrane region" description="Helical" evidence="13">
    <location>
        <begin position="595"/>
        <end position="617"/>
    </location>
</feature>
<proteinExistence type="predicted"/>
<evidence type="ECO:0000256" key="4">
    <source>
        <dbReference type="ARBA" id="ARBA00022448"/>
    </source>
</evidence>
<dbReference type="EMBL" id="VWNA01000001">
    <property type="protein sequence ID" value="MQT12984.1"/>
    <property type="molecule type" value="Genomic_DNA"/>
</dbReference>
<reference evidence="14 15" key="1">
    <citation type="submission" date="2019-09" db="EMBL/GenBank/DDBJ databases">
        <title>Segnochrobactrum spirostomi gen. nov., sp. nov., isolated from the ciliate Spirostomum cf. yagiui and description of a novel family, Segnochrobactraceae fam. nov. within the order Rhizobiales of the class Alphaproteobacteria.</title>
        <authorList>
            <person name="Akter S."/>
            <person name="Shazib S.U.A."/>
            <person name="Shin M.K."/>
        </authorList>
    </citation>
    <scope>NUCLEOTIDE SEQUENCE [LARGE SCALE GENOMIC DNA]</scope>
    <source>
        <strain evidence="14 15">Sp-1</strain>
    </source>
</reference>
<keyword evidence="7 13" id="KW-0812">Transmembrane</keyword>
<dbReference type="InterPro" id="IPR010412">
    <property type="entry name" value="DUF1007"/>
</dbReference>
<dbReference type="PANTHER" id="PTHR40659:SF1">
    <property type="entry name" value="NICKEL_COBALT EFFLUX SYSTEM RCNA"/>
    <property type="match status" value="1"/>
</dbReference>
<feature type="transmembrane region" description="Helical" evidence="13">
    <location>
        <begin position="398"/>
        <end position="416"/>
    </location>
</feature>
<evidence type="ECO:0000256" key="8">
    <source>
        <dbReference type="ARBA" id="ARBA00022989"/>
    </source>
</evidence>
<feature type="transmembrane region" description="Helical" evidence="13">
    <location>
        <begin position="319"/>
        <end position="338"/>
    </location>
</feature>
<dbReference type="PROSITE" id="PS00018">
    <property type="entry name" value="EF_HAND_1"/>
    <property type="match status" value="1"/>
</dbReference>
<name>A0A6A7Y1T7_9HYPH</name>
<keyword evidence="3" id="KW-0171">Cobalt transport</keyword>
<dbReference type="InterPro" id="IPR051224">
    <property type="entry name" value="NiCoT_RcnA"/>
</dbReference>
<evidence type="ECO:0000256" key="2">
    <source>
        <dbReference type="ARBA" id="ARBA00004651"/>
    </source>
</evidence>
<dbReference type="InterPro" id="IPR011541">
    <property type="entry name" value="Ni/Co_transpt_high_affinity"/>
</dbReference>
<dbReference type="GO" id="GO:0032025">
    <property type="term" value="P:response to cobalt ion"/>
    <property type="evidence" value="ECO:0007669"/>
    <property type="project" value="TreeGrafter"/>
</dbReference>
<dbReference type="Pfam" id="PF03824">
    <property type="entry name" value="NicO"/>
    <property type="match status" value="2"/>
</dbReference>
<gene>
    <name evidence="14" type="ORF">F0357_10050</name>
</gene>
<evidence type="ECO:0000256" key="10">
    <source>
        <dbReference type="ARBA" id="ARBA00023112"/>
    </source>
</evidence>